<keyword evidence="1" id="KW-1133">Transmembrane helix</keyword>
<comment type="caution">
    <text evidence="3">The sequence shown here is derived from an EMBL/GenBank/DDBJ whole genome shotgun (WGS) entry which is preliminary data.</text>
</comment>
<dbReference type="InterPro" id="IPR021309">
    <property type="entry name" value="YgaP-like_TM"/>
</dbReference>
<dbReference type="STRING" id="687842.ASU31_06310"/>
<name>A0A0T5VU63_9SPHI</name>
<evidence type="ECO:0000313" key="4">
    <source>
        <dbReference type="Proteomes" id="UP000051950"/>
    </source>
</evidence>
<gene>
    <name evidence="3" type="ORF">ASU31_06310</name>
</gene>
<keyword evidence="4" id="KW-1185">Reference proteome</keyword>
<dbReference type="AlphaFoldDB" id="A0A0T5VU63"/>
<dbReference type="Proteomes" id="UP000051950">
    <property type="component" value="Unassembled WGS sequence"/>
</dbReference>
<accession>A0A0T5VU63</accession>
<dbReference type="OrthoDB" id="9797595at2"/>
<organism evidence="3 4">
    <name type="scientific">Pedobacter ginsenosidimutans</name>
    <dbReference type="NCBI Taxonomy" id="687842"/>
    <lineage>
        <taxon>Bacteria</taxon>
        <taxon>Pseudomonadati</taxon>
        <taxon>Bacteroidota</taxon>
        <taxon>Sphingobacteriia</taxon>
        <taxon>Sphingobacteriales</taxon>
        <taxon>Sphingobacteriaceae</taxon>
        <taxon>Pedobacter</taxon>
    </lineage>
</organism>
<dbReference type="Gene3D" id="6.10.140.1340">
    <property type="match status" value="1"/>
</dbReference>
<dbReference type="EMBL" id="LMZQ01000003">
    <property type="protein sequence ID" value="KRT17279.1"/>
    <property type="molecule type" value="Genomic_DNA"/>
</dbReference>
<sequence length="105" mass="11560">MTNQDFNTAVNNVKEAWKYPELFENVSKSERWLSGAAGTYLLFKGITSIFSHPVIGLTGAAIGAGLLYRGITGYCPMRDLAEQRKEDLAPDEVIISETYVVDDLG</sequence>
<dbReference type="Pfam" id="PF11127">
    <property type="entry name" value="YgaP-like_TM"/>
    <property type="match status" value="1"/>
</dbReference>
<keyword evidence="1" id="KW-0472">Membrane</keyword>
<evidence type="ECO:0000256" key="1">
    <source>
        <dbReference type="SAM" id="Phobius"/>
    </source>
</evidence>
<protein>
    <recommendedName>
        <fullName evidence="2">Inner membrane protein YgaP-like transmembrane domain-containing protein</fullName>
    </recommendedName>
</protein>
<evidence type="ECO:0000259" key="2">
    <source>
        <dbReference type="Pfam" id="PF11127"/>
    </source>
</evidence>
<keyword evidence="1" id="KW-0812">Transmembrane</keyword>
<feature type="domain" description="Inner membrane protein YgaP-like transmembrane" evidence="2">
    <location>
        <begin position="24"/>
        <end position="81"/>
    </location>
</feature>
<dbReference type="RefSeq" id="WP_057931509.1">
    <property type="nucleotide sequence ID" value="NZ_LMZQ01000003.1"/>
</dbReference>
<reference evidence="3 4" key="1">
    <citation type="submission" date="2015-11" db="EMBL/GenBank/DDBJ databases">
        <title>Sequence of Pedobacter ginsenosidimutans.</title>
        <authorList>
            <person name="Carson E."/>
            <person name="Keyser V."/>
            <person name="Newman J."/>
            <person name="Miller J."/>
        </authorList>
    </citation>
    <scope>NUCLEOTIDE SEQUENCE [LARGE SCALE GENOMIC DNA]</scope>
    <source>
        <strain evidence="3 4">KACC 14530</strain>
    </source>
</reference>
<evidence type="ECO:0000313" key="3">
    <source>
        <dbReference type="EMBL" id="KRT17279.1"/>
    </source>
</evidence>
<feature type="transmembrane region" description="Helical" evidence="1">
    <location>
        <begin position="49"/>
        <end position="68"/>
    </location>
</feature>
<proteinExistence type="predicted"/>